<dbReference type="InterPro" id="IPR007553">
    <property type="entry name" value="2-thiour_desulf"/>
</dbReference>
<dbReference type="Pfam" id="PF04463">
    <property type="entry name" value="2-thiour_desulf"/>
    <property type="match status" value="1"/>
</dbReference>
<dbReference type="InterPro" id="IPR013560">
    <property type="entry name" value="DUF1722"/>
</dbReference>
<dbReference type="InterPro" id="IPR017087">
    <property type="entry name" value="UCP037004"/>
</dbReference>
<name>A0A9Q6IGA3_9PSED</name>
<proteinExistence type="predicted"/>
<dbReference type="AlphaFoldDB" id="A0A9Q6IGA3"/>
<dbReference type="Proteomes" id="UP000248188">
    <property type="component" value="Unassembled WGS sequence"/>
</dbReference>
<dbReference type="PANTHER" id="PTHR30087:SF0">
    <property type="entry name" value="INNER MEMBRANE PROTEIN"/>
    <property type="match status" value="1"/>
</dbReference>
<dbReference type="PIRSF" id="PIRSF037004">
    <property type="entry name" value="UCP037004"/>
    <property type="match status" value="1"/>
</dbReference>
<dbReference type="Pfam" id="PF08349">
    <property type="entry name" value="DUF1722"/>
    <property type="match status" value="1"/>
</dbReference>
<dbReference type="EMBL" id="QJRN01000007">
    <property type="protein sequence ID" value="PYC37215.1"/>
    <property type="molecule type" value="Genomic_DNA"/>
</dbReference>
<gene>
    <name evidence="2" type="ORF">DMX08_13020</name>
</gene>
<evidence type="ECO:0000259" key="1">
    <source>
        <dbReference type="Pfam" id="PF08349"/>
    </source>
</evidence>
<comment type="caution">
    <text evidence="2">The sequence shown here is derived from an EMBL/GenBank/DDBJ whole genome shotgun (WGS) entry which is preliminary data.</text>
</comment>
<evidence type="ECO:0000313" key="3">
    <source>
        <dbReference type="Proteomes" id="UP000248188"/>
    </source>
</evidence>
<dbReference type="PANTHER" id="PTHR30087">
    <property type="entry name" value="INNER MEMBRANE PROTEIN"/>
    <property type="match status" value="1"/>
</dbReference>
<feature type="domain" description="DUF1722" evidence="1">
    <location>
        <begin position="191"/>
        <end position="307"/>
    </location>
</feature>
<organism evidence="2 3">
    <name type="scientific">Pseudomonas protegens</name>
    <dbReference type="NCBI Taxonomy" id="380021"/>
    <lineage>
        <taxon>Bacteria</taxon>
        <taxon>Pseudomonadati</taxon>
        <taxon>Pseudomonadota</taxon>
        <taxon>Gammaproteobacteria</taxon>
        <taxon>Pseudomonadales</taxon>
        <taxon>Pseudomonadaceae</taxon>
        <taxon>Pseudomonas</taxon>
    </lineage>
</organism>
<accession>A0A9Q6IGA3</accession>
<sequence>MSAKPKIAISACLMGVEVRYNGGHKESRLCSRVLSEHFDFVPLCPEVAIGMGTPREPIRLVGDPEQPRAVGTVDASLDVTLPLAEYGERMAAQVDDICGYIFMQNSPSCGLERVKVYQANGIPHRNGGRGIYAQAFCAQHPDLPVEEAGRLNDPVLRENFLTRVYVYRDWQALLKQGLTRRALTDFHSRCKYLLMAHHPVQYKTLGNLLGSMGKGDPNLIGPRYFSELMAALSKCATRGTHSNVLQHLSGYLKQSISPEDKQEVQHVIGQYRHGIVPLVVPLTLLKHHFRQHPDPYIAQQLYLQPHPENLSLRNAI</sequence>
<protein>
    <recommendedName>
        <fullName evidence="1">DUF1722 domain-containing protein</fullName>
    </recommendedName>
</protein>
<evidence type="ECO:0000313" key="2">
    <source>
        <dbReference type="EMBL" id="PYC37215.1"/>
    </source>
</evidence>
<dbReference type="RefSeq" id="WP_110652233.1">
    <property type="nucleotide sequence ID" value="NZ_JAUTCI010000012.1"/>
</dbReference>
<reference evidence="2 3" key="1">
    <citation type="submission" date="2018-06" db="EMBL/GenBank/DDBJ databases">
        <title>Pseudomonas diversity within urban Lake Michigan freshwaters.</title>
        <authorList>
            <person name="Batrich M."/>
            <person name="Hatzopoulos T."/>
            <person name="Putonti C."/>
        </authorList>
    </citation>
    <scope>NUCLEOTIDE SEQUENCE [LARGE SCALE GENOMIC DNA]</scope>
    <source>
        <strain evidence="2 3">MB-090624</strain>
    </source>
</reference>